<feature type="transmembrane region" description="Helical" evidence="1">
    <location>
        <begin position="61"/>
        <end position="81"/>
    </location>
</feature>
<dbReference type="EMBL" id="FMKA01000009">
    <property type="protein sequence ID" value="SCP97232.1"/>
    <property type="molecule type" value="Genomic_DNA"/>
</dbReference>
<organism evidence="2 3">
    <name type="scientific">Anaerobium acetethylicum</name>
    <dbReference type="NCBI Taxonomy" id="1619234"/>
    <lineage>
        <taxon>Bacteria</taxon>
        <taxon>Bacillati</taxon>
        <taxon>Bacillota</taxon>
        <taxon>Clostridia</taxon>
        <taxon>Lachnospirales</taxon>
        <taxon>Lachnospiraceae</taxon>
        <taxon>Anaerobium</taxon>
    </lineage>
</organism>
<dbReference type="InterPro" id="IPR010699">
    <property type="entry name" value="DUF1275"/>
</dbReference>
<keyword evidence="1" id="KW-1133">Transmembrane helix</keyword>
<sequence>MSKTMKVNAADSLPVGMQLALAGGLIDAYTYVNRGNVFATGQTGNLVLIGIRIADKNFYDAFMAAVPILFFVMGVFAYQFLKNKLSLEKKEYWQSYILIFEVMILFMVGFMPSSVPDVFANAPIAFASALQFCSFRVLVNGPYATVFCTGNLRSCAELYYKGLVQKNEDAMKSANRYSLVIGSFLTGGIAATLLSEYFAVKTVWIACMILMFPLVCLVREGSRIQTEKS</sequence>
<evidence type="ECO:0000313" key="3">
    <source>
        <dbReference type="Proteomes" id="UP000199315"/>
    </source>
</evidence>
<feature type="transmembrane region" description="Helical" evidence="1">
    <location>
        <begin position="93"/>
        <end position="112"/>
    </location>
</feature>
<evidence type="ECO:0000256" key="1">
    <source>
        <dbReference type="SAM" id="Phobius"/>
    </source>
</evidence>
<evidence type="ECO:0000313" key="2">
    <source>
        <dbReference type="EMBL" id="SCP97232.1"/>
    </source>
</evidence>
<reference evidence="2 3" key="1">
    <citation type="submission" date="2016-09" db="EMBL/GenBank/DDBJ databases">
        <authorList>
            <person name="Capua I."/>
            <person name="De Benedictis P."/>
            <person name="Joannis T."/>
            <person name="Lombin L.H."/>
            <person name="Cattoli G."/>
        </authorList>
    </citation>
    <scope>NUCLEOTIDE SEQUENCE [LARGE SCALE GENOMIC DNA]</scope>
    <source>
        <strain evidence="2 3">GluBS11</strain>
    </source>
</reference>
<protein>
    <submittedName>
        <fullName evidence="2">Uncharacterized membrane protein YoaK, UPF0700 family</fullName>
    </submittedName>
</protein>
<name>A0A1D3TTC4_9FIRM</name>
<dbReference type="STRING" id="1619234.SAMN05421730_100950"/>
<dbReference type="RefSeq" id="WP_091233116.1">
    <property type="nucleotide sequence ID" value="NZ_FMKA01000009.1"/>
</dbReference>
<feature type="transmembrane region" description="Helical" evidence="1">
    <location>
        <begin position="201"/>
        <end position="218"/>
    </location>
</feature>
<gene>
    <name evidence="2" type="ORF">SAMN05421730_100950</name>
</gene>
<proteinExistence type="predicted"/>
<accession>A0A1D3TTC4</accession>
<keyword evidence="1" id="KW-0472">Membrane</keyword>
<feature type="transmembrane region" description="Helical" evidence="1">
    <location>
        <begin position="177"/>
        <end position="195"/>
    </location>
</feature>
<keyword evidence="3" id="KW-1185">Reference proteome</keyword>
<dbReference type="Proteomes" id="UP000199315">
    <property type="component" value="Unassembled WGS sequence"/>
</dbReference>
<dbReference type="AlphaFoldDB" id="A0A1D3TTC4"/>
<dbReference type="PANTHER" id="PTHR37314:SF4">
    <property type="entry name" value="UPF0700 TRANSMEMBRANE PROTEIN YOAK"/>
    <property type="match status" value="1"/>
</dbReference>
<dbReference type="PANTHER" id="PTHR37314">
    <property type="entry name" value="SLR0142 PROTEIN"/>
    <property type="match status" value="1"/>
</dbReference>
<keyword evidence="1" id="KW-0812">Transmembrane</keyword>
<dbReference type="OrthoDB" id="7057004at2"/>
<dbReference type="Pfam" id="PF06912">
    <property type="entry name" value="DUF1275"/>
    <property type="match status" value="1"/>
</dbReference>